<dbReference type="Pfam" id="PF12532">
    <property type="entry name" value="DUF3732"/>
    <property type="match status" value="1"/>
</dbReference>
<name>A0ABR8S586_9MICO</name>
<organism evidence="1 2">
    <name type="scientific">Microbacterium pullorum</name>
    <dbReference type="NCBI Taxonomy" id="2762236"/>
    <lineage>
        <taxon>Bacteria</taxon>
        <taxon>Bacillati</taxon>
        <taxon>Actinomycetota</taxon>
        <taxon>Actinomycetes</taxon>
        <taxon>Micrococcales</taxon>
        <taxon>Microbacteriaceae</taxon>
        <taxon>Microbacterium</taxon>
    </lineage>
</organism>
<dbReference type="InterPro" id="IPR022205">
    <property type="entry name" value="DUF3732"/>
</dbReference>
<evidence type="ECO:0000313" key="1">
    <source>
        <dbReference type="EMBL" id="MBD7958643.1"/>
    </source>
</evidence>
<dbReference type="RefSeq" id="WP_225216782.1">
    <property type="nucleotide sequence ID" value="NZ_JACSQP010000010.1"/>
</dbReference>
<protein>
    <submittedName>
        <fullName evidence="1">DUF3732 domain-containing protein</fullName>
    </submittedName>
</protein>
<dbReference type="InterPro" id="IPR027417">
    <property type="entry name" value="P-loop_NTPase"/>
</dbReference>
<accession>A0ABR8S586</accession>
<sequence>MQLISMGVYSRTGARRDVVFTPGALNILTGKSKTGKSAILDVVEFCLGRNTVTIPSGVISDQASWYYVLVSFDEHRVFIGRPNPETATTGHAMVRTGGSDLQPLEFVELEVNADTDVVRDTLTSRLGIERYLVEPEPGSLRASFEVSVRQALFFSFQSQGEIANRDVLFHRATDSSIKTTIRDTLPYFLGAATPKQFAVRRQLVNARRVLQRLQNDIRAVEQDLDDQAPRIMRLLSTAASLGVPLAADSLASVRSQLEAIAEFEPPVADTDPELAHQHGEHARAIDALTERVREVDARADTLRSLLHARHRAAGEAGFQVDRLSAVDLMIPVGTGEGNLSTCPLCAQNLPEPDESVEAIRAQLTRLRANLASSSESDRVRESAIESLEAKKLQLRAEIRRELVELDTIRAQSESIADGASLRERIAQLKGRVLQELERGVDTHQDVASLKERERAVRGQIARLEELEAADSPRAALQEALDAISGSMTRYAEQLGLEGSEHQIVLDPTELSVAAIYPGGRRPLARMGSAENWVGYHLVAHLALHEWFVNHGRPVPRFLMLDQPTQAFFPEEIVDAAEDEDADWEAVRRQFVLLRDVVSNLNGGLQIIVCDHANLSEQWFQDAIVDNWRNGIAFIPTGWLED</sequence>
<dbReference type="SUPFAM" id="SSF52540">
    <property type="entry name" value="P-loop containing nucleoside triphosphate hydrolases"/>
    <property type="match status" value="1"/>
</dbReference>
<keyword evidence="2" id="KW-1185">Reference proteome</keyword>
<comment type="caution">
    <text evidence="1">The sequence shown here is derived from an EMBL/GenBank/DDBJ whole genome shotgun (WGS) entry which is preliminary data.</text>
</comment>
<proteinExistence type="predicted"/>
<evidence type="ECO:0000313" key="2">
    <source>
        <dbReference type="Proteomes" id="UP000648352"/>
    </source>
</evidence>
<gene>
    <name evidence="1" type="ORF">H9651_13435</name>
</gene>
<dbReference type="EMBL" id="JACSQP010000010">
    <property type="protein sequence ID" value="MBD7958643.1"/>
    <property type="molecule type" value="Genomic_DNA"/>
</dbReference>
<dbReference type="Proteomes" id="UP000648352">
    <property type="component" value="Unassembled WGS sequence"/>
</dbReference>
<reference evidence="1 2" key="1">
    <citation type="submission" date="2020-08" db="EMBL/GenBank/DDBJ databases">
        <title>A Genomic Blueprint of the Chicken Gut Microbiome.</title>
        <authorList>
            <person name="Gilroy R."/>
            <person name="Ravi A."/>
            <person name="Getino M."/>
            <person name="Pursley I."/>
            <person name="Horton D.L."/>
            <person name="Alikhan N.-F."/>
            <person name="Baker D."/>
            <person name="Gharbi K."/>
            <person name="Hall N."/>
            <person name="Watson M."/>
            <person name="Adriaenssens E.M."/>
            <person name="Foster-Nyarko E."/>
            <person name="Jarju S."/>
            <person name="Secka A."/>
            <person name="Antonio M."/>
            <person name="Oren A."/>
            <person name="Chaudhuri R."/>
            <person name="La Ragione R.M."/>
            <person name="Hildebrand F."/>
            <person name="Pallen M.J."/>
        </authorList>
    </citation>
    <scope>NUCLEOTIDE SEQUENCE [LARGE SCALE GENOMIC DNA]</scope>
    <source>
        <strain evidence="1 2">Sa4CUA7</strain>
    </source>
</reference>
<dbReference type="Gene3D" id="3.40.50.300">
    <property type="entry name" value="P-loop containing nucleotide triphosphate hydrolases"/>
    <property type="match status" value="2"/>
</dbReference>